<organism evidence="2 3">
    <name type="scientific">Waterburya agarophytonicola KI4</name>
    <dbReference type="NCBI Taxonomy" id="2874699"/>
    <lineage>
        <taxon>Bacteria</taxon>
        <taxon>Bacillati</taxon>
        <taxon>Cyanobacteriota</taxon>
        <taxon>Cyanophyceae</taxon>
        <taxon>Pleurocapsales</taxon>
        <taxon>Hyellaceae</taxon>
        <taxon>Waterburya</taxon>
        <taxon>Waterburya agarophytonicola</taxon>
    </lineage>
</organism>
<gene>
    <name evidence="2" type="ORF">I4641_08830</name>
</gene>
<accession>A0A964BSL4</accession>
<dbReference type="Pfam" id="PF13181">
    <property type="entry name" value="TPR_8"/>
    <property type="match status" value="1"/>
</dbReference>
<name>A0A964BSL4_9CYAN</name>
<dbReference type="AlphaFoldDB" id="A0A964BSL4"/>
<feature type="repeat" description="TPR" evidence="1">
    <location>
        <begin position="177"/>
        <end position="210"/>
    </location>
</feature>
<dbReference type="InterPro" id="IPR011990">
    <property type="entry name" value="TPR-like_helical_dom_sf"/>
</dbReference>
<evidence type="ECO:0000256" key="1">
    <source>
        <dbReference type="PROSITE-ProRule" id="PRU00339"/>
    </source>
</evidence>
<comment type="caution">
    <text evidence="2">The sequence shown here is derived from an EMBL/GenBank/DDBJ whole genome shotgun (WGS) entry which is preliminary data.</text>
</comment>
<dbReference type="Gene3D" id="1.25.40.10">
    <property type="entry name" value="Tetratricopeptide repeat domain"/>
    <property type="match status" value="1"/>
</dbReference>
<evidence type="ECO:0000313" key="3">
    <source>
        <dbReference type="Proteomes" id="UP000729733"/>
    </source>
</evidence>
<dbReference type="EMBL" id="JADWDC010000016">
    <property type="protein sequence ID" value="MCC0177080.1"/>
    <property type="molecule type" value="Genomic_DNA"/>
</dbReference>
<evidence type="ECO:0008006" key="4">
    <source>
        <dbReference type="Google" id="ProtNLM"/>
    </source>
</evidence>
<dbReference type="SMART" id="SM00028">
    <property type="entry name" value="TPR"/>
    <property type="match status" value="2"/>
</dbReference>
<evidence type="ECO:0000313" key="2">
    <source>
        <dbReference type="EMBL" id="MCC0177080.1"/>
    </source>
</evidence>
<dbReference type="SUPFAM" id="SSF48452">
    <property type="entry name" value="TPR-like"/>
    <property type="match status" value="1"/>
</dbReference>
<proteinExistence type="predicted"/>
<dbReference type="Proteomes" id="UP000729733">
    <property type="component" value="Unassembled WGS sequence"/>
</dbReference>
<dbReference type="InterPro" id="IPR019734">
    <property type="entry name" value="TPR_rpt"/>
</dbReference>
<protein>
    <recommendedName>
        <fullName evidence="4">Tetratricopeptide repeat protein</fullName>
    </recommendedName>
</protein>
<keyword evidence="1" id="KW-0802">TPR repeat</keyword>
<sequence length="751" mass="87963">MGLVFFLGIYYRKSYKVDRLYHQGKELEKQGKIDFEDLNALKQALAIYRQCSKLVNNSKYLKAASQCQQKIDNRYRFRQLLVLADRYSQDGFFTKALIELIEAQQLWQTQALTAEILKCKSGIKQQKQYEHVLTQAHQKAIEGEFQGAIDLLKPAIDRFSRRDGEQLLIKLNQVIQSKNLYQLGLIAEAQGESKNAIAFYQQALELIPEFIDCQLRLAIIALQNNPQQAINWLEKIEDERAAYIRGFAYTKLANWQQANQEWRSIALPQIEAQRYLLKELVARDRLMAIYEIEQLVDRKELEVARTISYKFIDRYGVDLIISHNLENYIEPTLESQMWHSKDWQKITAQLEQIWLKQQDIKSLHNWAIATYYQAQIHPDKLIDLIVAWTTAIANLKLDPTLIDVPWMGNNNLDLRETYLNLRQILNNAINLIRDRDIEEYLNLRDIYLTDITALFLGKQNQLDSTVNQPLFILPSCYRSYKKHFAQLKLSNNIWGALYTDWGIAVAACYEGDIARAIQIKPHKNPSSALDRFGECFVLYHEGCHYLHNQYWRKAIEPLQKIKAAINSDFQWCHEIDRLCKIQREYIRDFNEHLEFSEFCYLLINSQAAKSYYIEYQAMKIGLEIDNRDISFQQGLNKLKKLQNADSTNTVASNIIKTLEVNLELEKINHLWQQSEYEIAVSIAKKSHHEKVKFAVAEICLEVVLHILQNENLTYETIQSIQKIVQWAYELCPHEPSLQPVYNHLQQIGIYP</sequence>
<keyword evidence="3" id="KW-1185">Reference proteome</keyword>
<dbReference type="PROSITE" id="PS50005">
    <property type="entry name" value="TPR"/>
    <property type="match status" value="1"/>
</dbReference>
<reference evidence="2" key="1">
    <citation type="journal article" date="2021" name="Antonie Van Leeuwenhoek">
        <title>Draft genome and description of Waterburya agarophytonicola gen. nov. sp. nov. (Pleurocapsales, Cyanobacteria): a seaweed symbiont.</title>
        <authorList>
            <person name="Bonthond G."/>
            <person name="Shalygin S."/>
            <person name="Bayer T."/>
            <person name="Weinberger F."/>
        </authorList>
    </citation>
    <scope>NUCLEOTIDE SEQUENCE</scope>
    <source>
        <strain evidence="2">KI4</strain>
    </source>
</reference>